<feature type="transmembrane region" description="Helical" evidence="9">
    <location>
        <begin position="102"/>
        <end position="124"/>
    </location>
</feature>
<dbReference type="PANTHER" id="PTHR33529:SF2">
    <property type="entry name" value="LIPOPOLYSACCHARIDE EXPORT SYSTEM PERMEASE PROTEIN LPTG"/>
    <property type="match status" value="1"/>
</dbReference>
<name>A0A8J6P9K8_9GAMM</name>
<evidence type="ECO:0000256" key="1">
    <source>
        <dbReference type="ARBA" id="ARBA00002265"/>
    </source>
</evidence>
<dbReference type="InterPro" id="IPR005495">
    <property type="entry name" value="LptG/LptF_permease"/>
</dbReference>
<evidence type="ECO:0000256" key="2">
    <source>
        <dbReference type="ARBA" id="ARBA00004651"/>
    </source>
</evidence>
<feature type="transmembrane region" description="Helical" evidence="9">
    <location>
        <begin position="311"/>
        <end position="328"/>
    </location>
</feature>
<dbReference type="GO" id="GO:0043190">
    <property type="term" value="C:ATP-binding cassette (ABC) transporter complex"/>
    <property type="evidence" value="ECO:0007669"/>
    <property type="project" value="InterPro"/>
</dbReference>
<keyword evidence="6 9" id="KW-1133">Transmembrane helix</keyword>
<sequence>MKRSSLDNNNILGWYLGREIVWGGVITLLSLVSIAYFVTFAGEMGNIGKQDFTTTTAVSFVLMKMPKIVQEMLPAAVLIGSLFSFGGLAASNELTIMRATGVSILGILWRVRIIGLLSVLIAVINMELVVPAAERGAKIIKAEALHESVVEYSREVFWLRDGDYFVRMQHVGSDGSVAGIQWMKIPEPGDLAEVSYADRAFHEGEEWRLEQVRSTQLDKSPIATVSADEAKHQSTISHDIIRLASRDPVDLSMVELYSYTAFLENSGLDAGSYQHAFWGRLAMPFSMLVMLVLAIPFSITEGRSLSAGKRVVMGVFLGIGFYLLNKVLMNTGEIYQFNPIVTAFLAPSLFLLSALWMIRKRGL</sequence>
<evidence type="ECO:0000256" key="9">
    <source>
        <dbReference type="SAM" id="Phobius"/>
    </source>
</evidence>
<dbReference type="InterPro" id="IPR030923">
    <property type="entry name" value="LptG"/>
</dbReference>
<evidence type="ECO:0000256" key="4">
    <source>
        <dbReference type="ARBA" id="ARBA00022475"/>
    </source>
</evidence>
<proteinExistence type="inferred from homology"/>
<reference evidence="10 11" key="1">
    <citation type="submission" date="2020-08" db="EMBL/GenBank/DDBJ databases">
        <title>Bridging the membrane lipid divide: bacteria of the FCB group superphylum have the potential to synthesize archaeal ether lipids.</title>
        <authorList>
            <person name="Villanueva L."/>
            <person name="Von Meijenfeldt F.A.B."/>
            <person name="Westbye A.B."/>
            <person name="Yadav S."/>
            <person name="Hopmans E.C."/>
            <person name="Dutilh B.E."/>
            <person name="Sinninghe Damste J.S."/>
        </authorList>
    </citation>
    <scope>NUCLEOTIDE SEQUENCE [LARGE SCALE GENOMIC DNA]</scope>
    <source>
        <strain evidence="10">NIOZ-UU100</strain>
    </source>
</reference>
<evidence type="ECO:0000256" key="8">
    <source>
        <dbReference type="ARBA" id="ARBA00026081"/>
    </source>
</evidence>
<keyword evidence="7 9" id="KW-0472">Membrane</keyword>
<comment type="function">
    <text evidence="1">Part of the ABC transporter complex LptBFG involved in the translocation of lipopolysaccharide (LPS) from the inner membrane to the outer membrane.</text>
</comment>
<keyword evidence="5 9" id="KW-0812">Transmembrane</keyword>
<accession>A0A8J6P9K8</accession>
<evidence type="ECO:0000313" key="11">
    <source>
        <dbReference type="Proteomes" id="UP000654401"/>
    </source>
</evidence>
<evidence type="ECO:0000313" key="10">
    <source>
        <dbReference type="EMBL" id="MBC8518946.1"/>
    </source>
</evidence>
<comment type="subcellular location">
    <subcellularLocation>
        <location evidence="2">Cell membrane</location>
        <topology evidence="2">Multi-pass membrane protein</topology>
    </subcellularLocation>
</comment>
<evidence type="ECO:0000256" key="5">
    <source>
        <dbReference type="ARBA" id="ARBA00022692"/>
    </source>
</evidence>
<comment type="subunit">
    <text evidence="8">Component of the lipopolysaccharide transport and assembly complex. The LptBFG transporter is composed of two ATP-binding proteins (LptB) and two transmembrane proteins (LptF and LptG).</text>
</comment>
<dbReference type="EMBL" id="JACNFK010000013">
    <property type="protein sequence ID" value="MBC8518946.1"/>
    <property type="molecule type" value="Genomic_DNA"/>
</dbReference>
<feature type="transmembrane region" description="Helical" evidence="9">
    <location>
        <begin position="20"/>
        <end position="42"/>
    </location>
</feature>
<dbReference type="Proteomes" id="UP000654401">
    <property type="component" value="Unassembled WGS sequence"/>
</dbReference>
<dbReference type="PANTHER" id="PTHR33529">
    <property type="entry name" value="SLR0882 PROTEIN-RELATED"/>
    <property type="match status" value="1"/>
</dbReference>
<feature type="transmembrane region" description="Helical" evidence="9">
    <location>
        <begin position="340"/>
        <end position="358"/>
    </location>
</feature>
<evidence type="ECO:0000256" key="3">
    <source>
        <dbReference type="ARBA" id="ARBA00007725"/>
    </source>
</evidence>
<dbReference type="GO" id="GO:0055085">
    <property type="term" value="P:transmembrane transport"/>
    <property type="evidence" value="ECO:0007669"/>
    <property type="project" value="InterPro"/>
</dbReference>
<keyword evidence="4" id="KW-1003">Cell membrane</keyword>
<organism evidence="10 11">
    <name type="scientific">Candidatus Thiopontia autotrophica</name>
    <dbReference type="NCBI Taxonomy" id="2841688"/>
    <lineage>
        <taxon>Bacteria</taxon>
        <taxon>Pseudomonadati</taxon>
        <taxon>Pseudomonadota</taxon>
        <taxon>Gammaproteobacteria</taxon>
        <taxon>Candidatus Thiopontia</taxon>
    </lineage>
</organism>
<protein>
    <submittedName>
        <fullName evidence="10">LPS export ABC transporter permease LptG</fullName>
    </submittedName>
</protein>
<evidence type="ECO:0000256" key="7">
    <source>
        <dbReference type="ARBA" id="ARBA00023136"/>
    </source>
</evidence>
<dbReference type="Pfam" id="PF03739">
    <property type="entry name" value="LptF_LptG"/>
    <property type="match status" value="1"/>
</dbReference>
<dbReference type="GO" id="GO:0015920">
    <property type="term" value="P:lipopolysaccharide transport"/>
    <property type="evidence" value="ECO:0007669"/>
    <property type="project" value="TreeGrafter"/>
</dbReference>
<comment type="caution">
    <text evidence="10">The sequence shown here is derived from an EMBL/GenBank/DDBJ whole genome shotgun (WGS) entry which is preliminary data.</text>
</comment>
<dbReference type="NCBIfam" id="TIGR04408">
    <property type="entry name" value="LptG_lptG"/>
    <property type="match status" value="1"/>
</dbReference>
<feature type="transmembrane region" description="Helical" evidence="9">
    <location>
        <begin position="277"/>
        <end position="299"/>
    </location>
</feature>
<gene>
    <name evidence="10" type="primary">lptG</name>
    <name evidence="10" type="ORF">H8D24_00870</name>
</gene>
<evidence type="ECO:0000256" key="6">
    <source>
        <dbReference type="ARBA" id="ARBA00022989"/>
    </source>
</evidence>
<comment type="similarity">
    <text evidence="3">Belongs to the LptF/LptG family.</text>
</comment>
<feature type="transmembrane region" description="Helical" evidence="9">
    <location>
        <begin position="72"/>
        <end position="90"/>
    </location>
</feature>
<dbReference type="AlphaFoldDB" id="A0A8J6P9K8"/>